<dbReference type="InterPro" id="IPR009991">
    <property type="entry name" value="DCTN3"/>
</dbReference>
<dbReference type="OrthoDB" id="16729at2759"/>
<reference evidence="1" key="1">
    <citation type="submission" date="2022-07" db="EMBL/GenBank/DDBJ databases">
        <title>Phylogenomic reconstructions and comparative analyses of Kickxellomycotina fungi.</title>
        <authorList>
            <person name="Reynolds N.K."/>
            <person name="Stajich J.E."/>
            <person name="Barry K."/>
            <person name="Grigoriev I.V."/>
            <person name="Crous P."/>
            <person name="Smith M.E."/>
        </authorList>
    </citation>
    <scope>NUCLEOTIDE SEQUENCE</scope>
    <source>
        <strain evidence="1">NBRC 105414</strain>
    </source>
</reference>
<gene>
    <name evidence="1" type="ORF">H4R18_004911</name>
</gene>
<dbReference type="GO" id="GO:0005869">
    <property type="term" value="C:dynactin complex"/>
    <property type="evidence" value="ECO:0007669"/>
    <property type="project" value="InterPro"/>
</dbReference>
<comment type="caution">
    <text evidence="1">The sequence shown here is derived from an EMBL/GenBank/DDBJ whole genome shotgun (WGS) entry which is preliminary data.</text>
</comment>
<organism evidence="1 2">
    <name type="scientific">Coemansia javaensis</name>
    <dbReference type="NCBI Taxonomy" id="2761396"/>
    <lineage>
        <taxon>Eukaryota</taxon>
        <taxon>Fungi</taxon>
        <taxon>Fungi incertae sedis</taxon>
        <taxon>Zoopagomycota</taxon>
        <taxon>Kickxellomycotina</taxon>
        <taxon>Kickxellomycetes</taxon>
        <taxon>Kickxellales</taxon>
        <taxon>Kickxellaceae</taxon>
        <taxon>Coemansia</taxon>
    </lineage>
</organism>
<dbReference type="GO" id="GO:0061640">
    <property type="term" value="P:cytoskeleton-dependent cytokinesis"/>
    <property type="evidence" value="ECO:0007669"/>
    <property type="project" value="InterPro"/>
</dbReference>
<accession>A0A9W8LG75</accession>
<dbReference type="AlphaFoldDB" id="A0A9W8LG75"/>
<proteinExistence type="predicted"/>
<dbReference type="Proteomes" id="UP001140217">
    <property type="component" value="Unassembled WGS sequence"/>
</dbReference>
<name>A0A9W8LG75_9FUNG</name>
<keyword evidence="2" id="KW-1185">Reference proteome</keyword>
<dbReference type="EMBL" id="JANBUL010000261">
    <property type="protein sequence ID" value="KAJ2777899.1"/>
    <property type="molecule type" value="Genomic_DNA"/>
</dbReference>
<evidence type="ECO:0000313" key="1">
    <source>
        <dbReference type="EMBL" id="KAJ2777899.1"/>
    </source>
</evidence>
<dbReference type="PANTHER" id="PTHR28360:SF1">
    <property type="entry name" value="DYNACTIN SUBUNIT 3"/>
    <property type="match status" value="1"/>
</dbReference>
<sequence length="185" mass="20210">MDILGARLDALERRVGSTGGGSGPGLAEQAAAAERRLSAILADHPVLGRGVEKYEKLRDIIDGDGDLELHRRLLGVDAKVELILLNEDAPQTLSDLRTIRDLQGRVNQPEYAAAAALLPRIRELEERHGAQAAECRRAVAEVSALVDRYRSETEALSEAFIGWDRTLTAIERRVAELEAARRAGQ</sequence>
<evidence type="ECO:0000313" key="2">
    <source>
        <dbReference type="Proteomes" id="UP001140217"/>
    </source>
</evidence>
<dbReference type="PANTHER" id="PTHR28360">
    <property type="entry name" value="DYNACTIN SUBUNIT 3"/>
    <property type="match status" value="1"/>
</dbReference>
<protein>
    <submittedName>
        <fullName evidence="1">Uncharacterized protein</fullName>
    </submittedName>
</protein>
<dbReference type="Pfam" id="PF07426">
    <property type="entry name" value="Dynactin_p22"/>
    <property type="match status" value="1"/>
</dbReference>